<dbReference type="EMBL" id="CM046391">
    <property type="protein sequence ID" value="KAI8559289.1"/>
    <property type="molecule type" value="Genomic_DNA"/>
</dbReference>
<sequence>MQFEPVPKWCNGKALASFQLQMVVVCGCVVLWSAALMVARVVGVRIAVVEVSPVSIDGLVDIVRFRVSHKCDVRLGPSRDGRGWCDGRTMIMPIDSAESIEGFVITMIGGGTTVSGVDTAMAVGHDTGNTVVAERCTAEEERHTMD</sequence>
<accession>A0ACC0P245</accession>
<evidence type="ECO:0000313" key="2">
    <source>
        <dbReference type="Proteomes" id="UP001062846"/>
    </source>
</evidence>
<dbReference type="Proteomes" id="UP001062846">
    <property type="component" value="Chromosome 4"/>
</dbReference>
<organism evidence="1 2">
    <name type="scientific">Rhododendron molle</name>
    <name type="common">Chinese azalea</name>
    <name type="synonym">Azalea mollis</name>
    <dbReference type="NCBI Taxonomy" id="49168"/>
    <lineage>
        <taxon>Eukaryota</taxon>
        <taxon>Viridiplantae</taxon>
        <taxon>Streptophyta</taxon>
        <taxon>Embryophyta</taxon>
        <taxon>Tracheophyta</taxon>
        <taxon>Spermatophyta</taxon>
        <taxon>Magnoliopsida</taxon>
        <taxon>eudicotyledons</taxon>
        <taxon>Gunneridae</taxon>
        <taxon>Pentapetalae</taxon>
        <taxon>asterids</taxon>
        <taxon>Ericales</taxon>
        <taxon>Ericaceae</taxon>
        <taxon>Ericoideae</taxon>
        <taxon>Rhodoreae</taxon>
        <taxon>Rhododendron</taxon>
    </lineage>
</organism>
<name>A0ACC0P245_RHOML</name>
<proteinExistence type="predicted"/>
<evidence type="ECO:0000313" key="1">
    <source>
        <dbReference type="EMBL" id="KAI8559289.1"/>
    </source>
</evidence>
<gene>
    <name evidence="1" type="ORF">RHMOL_Rhmol04G0160200</name>
</gene>
<protein>
    <submittedName>
        <fullName evidence="1">Uncharacterized protein</fullName>
    </submittedName>
</protein>
<keyword evidence="2" id="KW-1185">Reference proteome</keyword>
<comment type="caution">
    <text evidence="1">The sequence shown here is derived from an EMBL/GenBank/DDBJ whole genome shotgun (WGS) entry which is preliminary data.</text>
</comment>
<reference evidence="1" key="1">
    <citation type="submission" date="2022-02" db="EMBL/GenBank/DDBJ databases">
        <title>Plant Genome Project.</title>
        <authorList>
            <person name="Zhang R.-G."/>
        </authorList>
    </citation>
    <scope>NUCLEOTIDE SEQUENCE</scope>
    <source>
        <strain evidence="1">AT1</strain>
    </source>
</reference>